<dbReference type="PANTHER" id="PTHR43762">
    <property type="entry name" value="L-GULONOLACTONE OXIDASE"/>
    <property type="match status" value="1"/>
</dbReference>
<dbReference type="GO" id="GO:0071949">
    <property type="term" value="F:FAD binding"/>
    <property type="evidence" value="ECO:0007669"/>
    <property type="project" value="InterPro"/>
</dbReference>
<gene>
    <name evidence="3" type="ORF">FYJ91_09755</name>
</gene>
<organism evidence="3 4">
    <name type="scientific">Sphingomonas montanisoli</name>
    <dbReference type="NCBI Taxonomy" id="2606412"/>
    <lineage>
        <taxon>Bacteria</taxon>
        <taxon>Pseudomonadati</taxon>
        <taxon>Pseudomonadota</taxon>
        <taxon>Alphaproteobacteria</taxon>
        <taxon>Sphingomonadales</taxon>
        <taxon>Sphingomonadaceae</taxon>
        <taxon>Sphingomonas</taxon>
    </lineage>
</organism>
<dbReference type="EMBL" id="VTOU01000002">
    <property type="protein sequence ID" value="TZG27832.1"/>
    <property type="molecule type" value="Genomic_DNA"/>
</dbReference>
<dbReference type="Gene3D" id="3.30.465.10">
    <property type="match status" value="1"/>
</dbReference>
<comment type="caution">
    <text evidence="3">The sequence shown here is derived from an EMBL/GenBank/DDBJ whole genome shotgun (WGS) entry which is preliminary data.</text>
</comment>
<feature type="domain" description="FAD-binding PCMH-type" evidence="2">
    <location>
        <begin position="9"/>
        <end position="174"/>
    </location>
</feature>
<dbReference type="Pfam" id="PF01565">
    <property type="entry name" value="FAD_binding_4"/>
    <property type="match status" value="1"/>
</dbReference>
<dbReference type="SUPFAM" id="SSF56176">
    <property type="entry name" value="FAD-binding/transporter-associated domain-like"/>
    <property type="match status" value="1"/>
</dbReference>
<proteinExistence type="predicted"/>
<evidence type="ECO:0000259" key="2">
    <source>
        <dbReference type="PROSITE" id="PS51387"/>
    </source>
</evidence>
<accession>A0A5D9C9K4</accession>
<keyword evidence="4" id="KW-1185">Reference proteome</keyword>
<evidence type="ECO:0000313" key="3">
    <source>
        <dbReference type="EMBL" id="TZG27832.1"/>
    </source>
</evidence>
<keyword evidence="1" id="KW-0285">Flavoprotein</keyword>
<dbReference type="InterPro" id="IPR016166">
    <property type="entry name" value="FAD-bd_PCMH"/>
</dbReference>
<name>A0A5D9C9K4_9SPHN</name>
<protein>
    <submittedName>
        <fullName evidence="3">FAD-binding oxidoreductase</fullName>
    </submittedName>
</protein>
<dbReference type="InterPro" id="IPR016169">
    <property type="entry name" value="FAD-bd_PCMH_sub2"/>
</dbReference>
<dbReference type="PANTHER" id="PTHR43762:SF1">
    <property type="entry name" value="D-ARABINONO-1,4-LACTONE OXIDASE"/>
    <property type="match status" value="1"/>
</dbReference>
<dbReference type="InterPro" id="IPR006094">
    <property type="entry name" value="Oxid_FAD_bind_N"/>
</dbReference>
<dbReference type="InterPro" id="IPR010031">
    <property type="entry name" value="FAD_lactone_oxidase-like"/>
</dbReference>
<evidence type="ECO:0000256" key="1">
    <source>
        <dbReference type="ARBA" id="ARBA00022827"/>
    </source>
</evidence>
<dbReference type="AlphaFoldDB" id="A0A5D9C9K4"/>
<reference evidence="3 4" key="1">
    <citation type="submission" date="2019-08" db="EMBL/GenBank/DDBJ databases">
        <authorList>
            <person name="Wang G."/>
            <person name="Xu Z."/>
        </authorList>
    </citation>
    <scope>NUCLEOTIDE SEQUENCE [LARGE SCALE GENOMIC DNA]</scope>
    <source>
        <strain evidence="3 4">ZX</strain>
    </source>
</reference>
<dbReference type="RefSeq" id="WP_149522044.1">
    <property type="nucleotide sequence ID" value="NZ_VTOU01000002.1"/>
</dbReference>
<keyword evidence="1" id="KW-0274">FAD</keyword>
<dbReference type="GO" id="GO:0016899">
    <property type="term" value="F:oxidoreductase activity, acting on the CH-OH group of donors, oxygen as acceptor"/>
    <property type="evidence" value="ECO:0007669"/>
    <property type="project" value="InterPro"/>
</dbReference>
<sequence>MELSGWGRYPRVDAQVAFPTDATACARAVTASQTIARGLGRAYGDSALADDVVAMCGLDRFHAFDTETGLLSCDAGVSLDEILTLLVPRGWFLPVTPGTRFVTVGGAIASDVHGKNHHVDGTFGDHVVAIDLLLGNGEVVRIGPDAQPDLFHATCGGMGLTGMILSATIRMRKIRSSLIRETTVKARDLDAILAAFETHGSATYSAAWIDCLARGKSLGRSLLMLGEHADEGPLAPRTKPPRAVPFDMPSGLLNRATGKAFNALFYARGPSTVRTRTIPYEPHFHPLDGLAEWNRLYGRQGFVQYQFVLPSAEGLRRILETIAMSGQGAFLAVLKKFGRANRNLLSFPTEGYTLALDFKAAPAVFALLDLLDRAVLDLGGRIYLAKDARMSEAMFKASYPNWQAFQEVRARHHAIGRFASHQSKRLGLS</sequence>
<dbReference type="InterPro" id="IPR036318">
    <property type="entry name" value="FAD-bd_PCMH-like_sf"/>
</dbReference>
<dbReference type="PROSITE" id="PS51387">
    <property type="entry name" value="FAD_PCMH"/>
    <property type="match status" value="1"/>
</dbReference>
<dbReference type="Proteomes" id="UP000322077">
    <property type="component" value="Unassembled WGS sequence"/>
</dbReference>
<evidence type="ECO:0000313" key="4">
    <source>
        <dbReference type="Proteomes" id="UP000322077"/>
    </source>
</evidence>